<keyword evidence="2" id="KW-1185">Reference proteome</keyword>
<dbReference type="Proteomes" id="UP001632038">
    <property type="component" value="Unassembled WGS sequence"/>
</dbReference>
<proteinExistence type="predicted"/>
<evidence type="ECO:0000313" key="1">
    <source>
        <dbReference type="EMBL" id="KAL3615481.1"/>
    </source>
</evidence>
<dbReference type="AlphaFoldDB" id="A0ABD3BEJ8"/>
<organism evidence="1 2">
    <name type="scientific">Castilleja foliolosa</name>
    <dbReference type="NCBI Taxonomy" id="1961234"/>
    <lineage>
        <taxon>Eukaryota</taxon>
        <taxon>Viridiplantae</taxon>
        <taxon>Streptophyta</taxon>
        <taxon>Embryophyta</taxon>
        <taxon>Tracheophyta</taxon>
        <taxon>Spermatophyta</taxon>
        <taxon>Magnoliopsida</taxon>
        <taxon>eudicotyledons</taxon>
        <taxon>Gunneridae</taxon>
        <taxon>Pentapetalae</taxon>
        <taxon>asterids</taxon>
        <taxon>lamiids</taxon>
        <taxon>Lamiales</taxon>
        <taxon>Orobanchaceae</taxon>
        <taxon>Pedicularideae</taxon>
        <taxon>Castillejinae</taxon>
        <taxon>Castilleja</taxon>
    </lineage>
</organism>
<reference evidence="2" key="1">
    <citation type="journal article" date="2024" name="IScience">
        <title>Strigolactones Initiate the Formation of Haustorium-like Structures in Castilleja.</title>
        <authorList>
            <person name="Buerger M."/>
            <person name="Peterson D."/>
            <person name="Chory J."/>
        </authorList>
    </citation>
    <scope>NUCLEOTIDE SEQUENCE [LARGE SCALE GENOMIC DNA]</scope>
</reference>
<gene>
    <name evidence="1" type="ORF">CASFOL_041142</name>
</gene>
<protein>
    <submittedName>
        <fullName evidence="1">Uncharacterized protein</fullName>
    </submittedName>
</protein>
<sequence length="83" mass="9634">MWQGFDELRWRVRLVSAEMGCNAVVDGQSAMMIVRTCSMECDRPIYFDEMGDDILLDERKDSVIRIASIYRLYIVELSPSYSS</sequence>
<accession>A0ABD3BEJ8</accession>
<evidence type="ECO:0000313" key="2">
    <source>
        <dbReference type="Proteomes" id="UP001632038"/>
    </source>
</evidence>
<name>A0ABD3BEJ8_9LAMI</name>
<comment type="caution">
    <text evidence="1">The sequence shown here is derived from an EMBL/GenBank/DDBJ whole genome shotgun (WGS) entry which is preliminary data.</text>
</comment>
<dbReference type="EMBL" id="JAVIJP010000100">
    <property type="protein sequence ID" value="KAL3615481.1"/>
    <property type="molecule type" value="Genomic_DNA"/>
</dbReference>